<dbReference type="PANTHER" id="PTHR10039">
    <property type="entry name" value="AMELOGENIN"/>
    <property type="match status" value="1"/>
</dbReference>
<gene>
    <name evidence="2" type="ORF">JX265_013922</name>
</gene>
<feature type="region of interest" description="Disordered" evidence="1">
    <location>
        <begin position="101"/>
        <end position="128"/>
    </location>
</feature>
<feature type="compositionally biased region" description="Basic and acidic residues" evidence="1">
    <location>
        <begin position="826"/>
        <end position="846"/>
    </location>
</feature>
<feature type="region of interest" description="Disordered" evidence="1">
    <location>
        <begin position="826"/>
        <end position="912"/>
    </location>
</feature>
<dbReference type="AlphaFoldDB" id="A0A9P9W7M4"/>
<dbReference type="Gene3D" id="1.25.40.10">
    <property type="entry name" value="Tetratricopeptide repeat domain"/>
    <property type="match status" value="1"/>
</dbReference>
<protein>
    <submittedName>
        <fullName evidence="2">Uncharacterized protein</fullName>
    </submittedName>
</protein>
<sequence>MLRRLNAIGREFAIQHELEQLPSNIRDVYKILLEDCQKARNPKDKAVLKKLFAWLAYSKEPLSLGSAGKLLRFIAKDCEISIDDELEHHCARILRLSNAATDEDQHDDSSDDLELGDDDTKSAGDDESTAEDMNVFLGFQERSLRHYFRERNDAVDGLQSSGSIGNMLVFHIIDAILTRDGKKTNDNEDQDDVTAYAARHWLSHLTDIDANELNDDEAASVVEALCSILSNRNGAVREMELEQFGASVGIKESCVLGTSATDRDSALKVLQTWARRAIQLPPAVLSPLALTWIKPLVRDAKTIYVKLADAHVSNWLTTPDVRFNYQAGCSFGYAHNALRLGQELQSMKGNEKLREYFDKLDEECTITEESILLVSEAFLHIDKTAQSYRSIGMALENERMHEEALKQFRIGLDISVSPSDMIYLYYEMGEVLLNLADEADEAETDGTAEEKDQKGGESVVEHTEKSDATQPQDPSQILVNGVSNGEGSLGSLQSDGDAVAAVAKKEPSPPKKTQREWAAEASALLATAASLDITLSENAGEQLIVRSSLMNVWMMRARSEILLDDSSNTVRYMANSISARPKDEAPYCYNIINALDKRGEFEKIVEVFRLYPKEVRIMPLLSCEMELQKACKFTGQVDLLCQAYVEAMQKHESWADYFRPKLAQLLKTVRGVDGYAEAKDLLQRSLTSSFSWMIPQASFQLSDILVEEFRNTKDPARKFEAFKEMERLVTTVKESMGNEFDPTQSQTTIPFALMTRQIKPLRFQEILQATFQGCLVALRDEIAGNDSVSFRTLAKVLACVPGLQTEASIAATCQLYVVDMATYKKEQRDSVSEGKPDSSGESKDPSEQENLQVSCLPNGEDAAVTAESASTQDNAGVDAQEPVGDAEAIPPPNPEAKELSREEQDSEEDLDSSASIQCGECSSWFSNWKDKPVYLCYYCTELTLCEKCYTEKIDKENGKLPEPWRTLCPAGHKHIKAPAEGWNGVKDGVLRIGTSEIAFRAWLAELEAKKWPAAWDRFWSESSV</sequence>
<evidence type="ECO:0000313" key="3">
    <source>
        <dbReference type="Proteomes" id="UP000829685"/>
    </source>
</evidence>
<proteinExistence type="predicted"/>
<keyword evidence="3" id="KW-1185">Reference proteome</keyword>
<feature type="region of interest" description="Disordered" evidence="1">
    <location>
        <begin position="441"/>
        <end position="497"/>
    </location>
</feature>
<evidence type="ECO:0000256" key="1">
    <source>
        <dbReference type="SAM" id="MobiDB-lite"/>
    </source>
</evidence>
<dbReference type="EMBL" id="JAFIMR010000096">
    <property type="protein sequence ID" value="KAI1847856.1"/>
    <property type="molecule type" value="Genomic_DNA"/>
</dbReference>
<name>A0A9P9W7M4_9PEZI</name>
<feature type="compositionally biased region" description="Polar residues" evidence="1">
    <location>
        <begin position="468"/>
        <end position="494"/>
    </location>
</feature>
<comment type="caution">
    <text evidence="2">The sequence shown here is derived from an EMBL/GenBank/DDBJ whole genome shotgun (WGS) entry which is preliminary data.</text>
</comment>
<accession>A0A9P9W7M4</accession>
<organism evidence="2 3">
    <name type="scientific">Neoarthrinium moseri</name>
    <dbReference type="NCBI Taxonomy" id="1658444"/>
    <lineage>
        <taxon>Eukaryota</taxon>
        <taxon>Fungi</taxon>
        <taxon>Dikarya</taxon>
        <taxon>Ascomycota</taxon>
        <taxon>Pezizomycotina</taxon>
        <taxon>Sordariomycetes</taxon>
        <taxon>Xylariomycetidae</taxon>
        <taxon>Amphisphaeriales</taxon>
        <taxon>Apiosporaceae</taxon>
        <taxon>Neoarthrinium</taxon>
    </lineage>
</organism>
<dbReference type="InterPro" id="IPR011990">
    <property type="entry name" value="TPR-like_helical_dom_sf"/>
</dbReference>
<reference evidence="2" key="1">
    <citation type="submission" date="2021-03" db="EMBL/GenBank/DDBJ databases">
        <title>Revisited historic fungal species revealed as producer of novel bioactive compounds through whole genome sequencing and comparative genomics.</title>
        <authorList>
            <person name="Vignolle G.A."/>
            <person name="Hochenegger N."/>
            <person name="Mach R.L."/>
            <person name="Mach-Aigner A.R."/>
            <person name="Javad Rahimi M."/>
            <person name="Salim K.A."/>
            <person name="Chan C.M."/>
            <person name="Lim L.B.L."/>
            <person name="Cai F."/>
            <person name="Druzhinina I.S."/>
            <person name="U'Ren J.M."/>
            <person name="Derntl C."/>
        </authorList>
    </citation>
    <scope>NUCLEOTIDE SEQUENCE</scope>
    <source>
        <strain evidence="2">TUCIM 5799</strain>
    </source>
</reference>
<dbReference type="Proteomes" id="UP000829685">
    <property type="component" value="Unassembled WGS sequence"/>
</dbReference>
<evidence type="ECO:0000313" key="2">
    <source>
        <dbReference type="EMBL" id="KAI1847856.1"/>
    </source>
</evidence>
<feature type="compositionally biased region" description="Basic and acidic residues" evidence="1">
    <location>
        <begin position="448"/>
        <end position="467"/>
    </location>
</feature>
<feature type="compositionally biased region" description="Acidic residues" evidence="1">
    <location>
        <begin position="101"/>
        <end position="117"/>
    </location>
</feature>
<dbReference type="PANTHER" id="PTHR10039:SF14">
    <property type="entry name" value="NACHT DOMAIN-CONTAINING PROTEIN"/>
    <property type="match status" value="1"/>
</dbReference>